<dbReference type="EMBL" id="CAJVQC010111890">
    <property type="protein sequence ID" value="CAG8835427.1"/>
    <property type="molecule type" value="Genomic_DNA"/>
</dbReference>
<keyword evidence="2" id="KW-1185">Reference proteome</keyword>
<dbReference type="Proteomes" id="UP000789920">
    <property type="component" value="Unassembled WGS sequence"/>
</dbReference>
<comment type="caution">
    <text evidence="1">The sequence shown here is derived from an EMBL/GenBank/DDBJ whole genome shotgun (WGS) entry which is preliminary data.</text>
</comment>
<reference evidence="1" key="1">
    <citation type="submission" date="2021-06" db="EMBL/GenBank/DDBJ databases">
        <authorList>
            <person name="Kallberg Y."/>
            <person name="Tangrot J."/>
            <person name="Rosling A."/>
        </authorList>
    </citation>
    <scope>NUCLEOTIDE SEQUENCE</scope>
    <source>
        <strain evidence="1">MA461A</strain>
    </source>
</reference>
<evidence type="ECO:0000313" key="1">
    <source>
        <dbReference type="EMBL" id="CAG8835427.1"/>
    </source>
</evidence>
<evidence type="ECO:0000313" key="2">
    <source>
        <dbReference type="Proteomes" id="UP000789920"/>
    </source>
</evidence>
<accession>A0ACA9SE77</accession>
<name>A0ACA9SE77_9GLOM</name>
<proteinExistence type="predicted"/>
<sequence>LEIKDGLKYATNLINYAKALNTFVTRKDKYKNKLRLIQLEISKAKNSLINNKDILILDPISNNTATRWNSTYLLLSQLFILYEAIKKLQEDLAKDKKKDVRNNAKILEKLLLNNNDLLEIQ</sequence>
<protein>
    <submittedName>
        <fullName evidence="1">16621_t:CDS:1</fullName>
    </submittedName>
</protein>
<feature type="non-terminal residue" evidence="1">
    <location>
        <position position="121"/>
    </location>
</feature>
<gene>
    <name evidence="1" type="ORF">RPERSI_LOCUS29540</name>
</gene>
<organism evidence="1 2">
    <name type="scientific">Racocetra persica</name>
    <dbReference type="NCBI Taxonomy" id="160502"/>
    <lineage>
        <taxon>Eukaryota</taxon>
        <taxon>Fungi</taxon>
        <taxon>Fungi incertae sedis</taxon>
        <taxon>Mucoromycota</taxon>
        <taxon>Glomeromycotina</taxon>
        <taxon>Glomeromycetes</taxon>
        <taxon>Diversisporales</taxon>
        <taxon>Gigasporaceae</taxon>
        <taxon>Racocetra</taxon>
    </lineage>
</organism>
<feature type="non-terminal residue" evidence="1">
    <location>
        <position position="1"/>
    </location>
</feature>